<dbReference type="PANTHER" id="PTHR30055:SF200">
    <property type="entry name" value="HTH-TYPE TRANSCRIPTIONAL REPRESSOR BDCR"/>
    <property type="match status" value="1"/>
</dbReference>
<feature type="DNA-binding region" description="H-T-H motif" evidence="2">
    <location>
        <begin position="27"/>
        <end position="46"/>
    </location>
</feature>
<dbReference type="KEGG" id="aef:GEV26_04980"/>
<dbReference type="InterPro" id="IPR001647">
    <property type="entry name" value="HTH_TetR"/>
</dbReference>
<dbReference type="PROSITE" id="PS50977">
    <property type="entry name" value="HTH_TETR_2"/>
    <property type="match status" value="1"/>
</dbReference>
<keyword evidence="5" id="KW-1185">Reference proteome</keyword>
<evidence type="ECO:0000313" key="5">
    <source>
        <dbReference type="Proteomes" id="UP000392064"/>
    </source>
</evidence>
<sequence>MTTVTARERLIHAAVEAFAEKGFAATTTRDIASRAGMSPAAVYVHHDSKESLLFTVSLDGHRAALGVINRAAASSADPVERLRTMVYDFSLWHADNSRVGRIVQYEYHALTPEHRAEVATLRRSIERTMQDALADGVDQGVLDVTDIPGTAFSLLSLGVDLVRWFEPGGSRSGDELAALHAELAVRMTAVRPKPA</sequence>
<dbReference type="InterPro" id="IPR041490">
    <property type="entry name" value="KstR2_TetR_C"/>
</dbReference>
<keyword evidence="1 2" id="KW-0238">DNA-binding</keyword>
<name>A0A5Q2MDV5_9ACTN</name>
<dbReference type="PRINTS" id="PR00455">
    <property type="entry name" value="HTHTETR"/>
</dbReference>
<dbReference type="GO" id="GO:0000976">
    <property type="term" value="F:transcription cis-regulatory region binding"/>
    <property type="evidence" value="ECO:0007669"/>
    <property type="project" value="TreeGrafter"/>
</dbReference>
<dbReference type="EMBL" id="CP045737">
    <property type="protein sequence ID" value="QGG40768.1"/>
    <property type="molecule type" value="Genomic_DNA"/>
</dbReference>
<dbReference type="SUPFAM" id="SSF46689">
    <property type="entry name" value="Homeodomain-like"/>
    <property type="match status" value="1"/>
</dbReference>
<dbReference type="Pfam" id="PF00440">
    <property type="entry name" value="TetR_N"/>
    <property type="match status" value="1"/>
</dbReference>
<evidence type="ECO:0000259" key="3">
    <source>
        <dbReference type="PROSITE" id="PS50977"/>
    </source>
</evidence>
<dbReference type="PANTHER" id="PTHR30055">
    <property type="entry name" value="HTH-TYPE TRANSCRIPTIONAL REGULATOR RUTR"/>
    <property type="match status" value="1"/>
</dbReference>
<evidence type="ECO:0000256" key="1">
    <source>
        <dbReference type="ARBA" id="ARBA00023125"/>
    </source>
</evidence>
<dbReference type="SUPFAM" id="SSF48498">
    <property type="entry name" value="Tetracyclin repressor-like, C-terminal domain"/>
    <property type="match status" value="1"/>
</dbReference>
<dbReference type="RefSeq" id="WP_153652039.1">
    <property type="nucleotide sequence ID" value="NZ_CP045737.1"/>
</dbReference>
<evidence type="ECO:0000256" key="2">
    <source>
        <dbReference type="PROSITE-ProRule" id="PRU00335"/>
    </source>
</evidence>
<dbReference type="InterPro" id="IPR050109">
    <property type="entry name" value="HTH-type_TetR-like_transc_reg"/>
</dbReference>
<dbReference type="InterPro" id="IPR036271">
    <property type="entry name" value="Tet_transcr_reg_TetR-rel_C_sf"/>
</dbReference>
<reference evidence="4 5" key="1">
    <citation type="submission" date="2019-11" db="EMBL/GenBank/DDBJ databases">
        <authorList>
            <person name="Li J."/>
        </authorList>
    </citation>
    <scope>NUCLEOTIDE SEQUENCE [LARGE SCALE GENOMIC DNA]</scope>
    <source>
        <strain evidence="4 5">MF47</strain>
    </source>
</reference>
<organism evidence="4 5">
    <name type="scientific">Aeromicrobium yanjiei</name>
    <dbReference type="NCBI Taxonomy" id="2662028"/>
    <lineage>
        <taxon>Bacteria</taxon>
        <taxon>Bacillati</taxon>
        <taxon>Actinomycetota</taxon>
        <taxon>Actinomycetes</taxon>
        <taxon>Propionibacteriales</taxon>
        <taxon>Nocardioidaceae</taxon>
        <taxon>Aeromicrobium</taxon>
    </lineage>
</organism>
<accession>A0A5Q2MDV5</accession>
<dbReference type="Gene3D" id="1.10.357.10">
    <property type="entry name" value="Tetracycline Repressor, domain 2"/>
    <property type="match status" value="1"/>
</dbReference>
<gene>
    <name evidence="4" type="ORF">GEV26_04980</name>
</gene>
<dbReference type="InterPro" id="IPR009057">
    <property type="entry name" value="Homeodomain-like_sf"/>
</dbReference>
<dbReference type="Pfam" id="PF17932">
    <property type="entry name" value="TetR_C_24"/>
    <property type="match status" value="1"/>
</dbReference>
<dbReference type="AlphaFoldDB" id="A0A5Q2MDV5"/>
<dbReference type="GO" id="GO:0003700">
    <property type="term" value="F:DNA-binding transcription factor activity"/>
    <property type="evidence" value="ECO:0007669"/>
    <property type="project" value="TreeGrafter"/>
</dbReference>
<evidence type="ECO:0000313" key="4">
    <source>
        <dbReference type="EMBL" id="QGG40768.1"/>
    </source>
</evidence>
<feature type="domain" description="HTH tetR-type" evidence="3">
    <location>
        <begin position="4"/>
        <end position="64"/>
    </location>
</feature>
<dbReference type="Proteomes" id="UP000392064">
    <property type="component" value="Chromosome"/>
</dbReference>
<protein>
    <submittedName>
        <fullName evidence="4">TetR family transcriptional regulator</fullName>
    </submittedName>
</protein>
<proteinExistence type="predicted"/>